<dbReference type="Proteomes" id="UP000095280">
    <property type="component" value="Unplaced"/>
</dbReference>
<dbReference type="InterPro" id="IPR001810">
    <property type="entry name" value="F-box_dom"/>
</dbReference>
<dbReference type="CDD" id="cd22088">
    <property type="entry name" value="F-box_FBXO8"/>
    <property type="match status" value="1"/>
</dbReference>
<organism evidence="4 5">
    <name type="scientific">Macrostomum lignano</name>
    <dbReference type="NCBI Taxonomy" id="282301"/>
    <lineage>
        <taxon>Eukaryota</taxon>
        <taxon>Metazoa</taxon>
        <taxon>Spiralia</taxon>
        <taxon>Lophotrochozoa</taxon>
        <taxon>Platyhelminthes</taxon>
        <taxon>Rhabditophora</taxon>
        <taxon>Macrostomorpha</taxon>
        <taxon>Macrostomida</taxon>
        <taxon>Macrostomidae</taxon>
        <taxon>Macrostomum</taxon>
    </lineage>
</organism>
<feature type="compositionally biased region" description="Low complexity" evidence="1">
    <location>
        <begin position="21"/>
        <end position="32"/>
    </location>
</feature>
<proteinExistence type="predicted"/>
<evidence type="ECO:0000313" key="5">
    <source>
        <dbReference type="WBParaSite" id="maker-uti_cns_0015042-snap-gene-0.8-mRNA-1"/>
    </source>
</evidence>
<dbReference type="InterPro" id="IPR000904">
    <property type="entry name" value="Sec7_dom"/>
</dbReference>
<feature type="domain" description="F-box" evidence="2">
    <location>
        <begin position="43"/>
        <end position="86"/>
    </location>
</feature>
<feature type="region of interest" description="Disordered" evidence="1">
    <location>
        <begin position="315"/>
        <end position="338"/>
    </location>
</feature>
<name>A0A1I8IQH5_9PLAT</name>
<feature type="region of interest" description="Disordered" evidence="1">
    <location>
        <begin position="1"/>
        <end position="36"/>
    </location>
</feature>
<dbReference type="InterPro" id="IPR023394">
    <property type="entry name" value="Sec7_C_sf"/>
</dbReference>
<dbReference type="InterPro" id="IPR036047">
    <property type="entry name" value="F-box-like_dom_sf"/>
</dbReference>
<dbReference type="SMART" id="SM00222">
    <property type="entry name" value="Sec7"/>
    <property type="match status" value="1"/>
</dbReference>
<reference evidence="5" key="1">
    <citation type="submission" date="2016-11" db="UniProtKB">
        <authorList>
            <consortium name="WormBaseParasite"/>
        </authorList>
    </citation>
    <scope>IDENTIFICATION</scope>
</reference>
<accession>A0A1I8IQH5</accession>
<dbReference type="SUPFAM" id="SSF81383">
    <property type="entry name" value="F-box domain"/>
    <property type="match status" value="1"/>
</dbReference>
<feature type="region of interest" description="Disordered" evidence="1">
    <location>
        <begin position="383"/>
        <end position="405"/>
    </location>
</feature>
<dbReference type="InterPro" id="IPR048003">
    <property type="entry name" value="FBXO8_F-box"/>
</dbReference>
<dbReference type="Gene3D" id="1.20.1280.50">
    <property type="match status" value="1"/>
</dbReference>
<evidence type="ECO:0000259" key="2">
    <source>
        <dbReference type="PROSITE" id="PS50181"/>
    </source>
</evidence>
<dbReference type="Gene3D" id="1.10.1000.11">
    <property type="entry name" value="Arf Nucleotide-binding Site Opener,domain 2"/>
    <property type="match status" value="1"/>
</dbReference>
<dbReference type="InterPro" id="IPR035999">
    <property type="entry name" value="Sec7_dom_sf"/>
</dbReference>
<evidence type="ECO:0000313" key="4">
    <source>
        <dbReference type="Proteomes" id="UP000095280"/>
    </source>
</evidence>
<keyword evidence="4" id="KW-1185">Reference proteome</keyword>
<dbReference type="WBParaSite" id="maker-uti_cns_0015042-snap-gene-0.8-mRNA-1">
    <property type="protein sequence ID" value="maker-uti_cns_0015042-snap-gene-0.8-mRNA-1"/>
    <property type="gene ID" value="maker-uti_cns_0015042-snap-gene-0.8"/>
</dbReference>
<dbReference type="AlphaFoldDB" id="A0A1I8IQH5"/>
<sequence>GQNRNRDAFGQVNTEEDAFLSKSRQSARQQSNRSDRSRALARFRDLSELPPELALAILSHLGPTDLCLAACVWGHLANDELLWQALCKNAWAYCTAYSVPGRSYRQLYLRLDEASLSFNADCFDGFACFLRHEILIDEPGELALFFHGARVLDRRQVSRFMETRPDVLDKLMERKSFENQFLPNALRKFFNEVEAPNARNEYLSLLLDRFSLRFVASNPGTGLSKEMVFILCYSLILLSVDLCSPHVKNKMSKREFIRNTRRATTPISDDFLGHLYDNIYLVGHSVAAEAAEARSNQAALRLESAATLSQPVELRPDRQAGVSGTGVNRPPQDSGYASSLYTDSRLIELLPTGDAATPSNTLAVSTPPWTSISESVTDADCNMLSIGSSDGPDCPDCPEANESPE</sequence>
<evidence type="ECO:0000259" key="3">
    <source>
        <dbReference type="PROSITE" id="PS50190"/>
    </source>
</evidence>
<dbReference type="SUPFAM" id="SSF48425">
    <property type="entry name" value="Sec7 domain"/>
    <property type="match status" value="1"/>
</dbReference>
<protein>
    <submittedName>
        <fullName evidence="5">SEC7 domain-containing protein</fullName>
    </submittedName>
</protein>
<dbReference type="PROSITE" id="PS50181">
    <property type="entry name" value="FBOX"/>
    <property type="match status" value="1"/>
</dbReference>
<dbReference type="PROSITE" id="PS50190">
    <property type="entry name" value="SEC7"/>
    <property type="match status" value="1"/>
</dbReference>
<dbReference type="Pfam" id="PF12937">
    <property type="entry name" value="F-box-like"/>
    <property type="match status" value="1"/>
</dbReference>
<dbReference type="Pfam" id="PF01369">
    <property type="entry name" value="Sec7"/>
    <property type="match status" value="1"/>
</dbReference>
<dbReference type="GO" id="GO:0032012">
    <property type="term" value="P:regulation of ARF protein signal transduction"/>
    <property type="evidence" value="ECO:0007669"/>
    <property type="project" value="InterPro"/>
</dbReference>
<dbReference type="PANTHER" id="PTHR10663">
    <property type="entry name" value="GUANYL-NUCLEOTIDE EXCHANGE FACTOR"/>
    <property type="match status" value="1"/>
</dbReference>
<dbReference type="GO" id="GO:0005085">
    <property type="term" value="F:guanyl-nucleotide exchange factor activity"/>
    <property type="evidence" value="ECO:0007669"/>
    <property type="project" value="InterPro"/>
</dbReference>
<evidence type="ECO:0000256" key="1">
    <source>
        <dbReference type="SAM" id="MobiDB-lite"/>
    </source>
</evidence>
<dbReference type="PANTHER" id="PTHR10663:SF372">
    <property type="entry name" value="F-BOX ONLY PROTEIN 8"/>
    <property type="match status" value="1"/>
</dbReference>
<feature type="domain" description="SEC7" evidence="3">
    <location>
        <begin position="100"/>
        <end position="282"/>
    </location>
</feature>